<proteinExistence type="predicted"/>
<feature type="coiled-coil region" evidence="1">
    <location>
        <begin position="108"/>
        <end position="135"/>
    </location>
</feature>
<evidence type="ECO:0000256" key="1">
    <source>
        <dbReference type="SAM" id="Coils"/>
    </source>
</evidence>
<keyword evidence="3" id="KW-1185">Reference proteome</keyword>
<organism evidence="2 3">
    <name type="scientific">Leptospira noguchii str. 2007001578</name>
    <dbReference type="NCBI Taxonomy" id="1049974"/>
    <lineage>
        <taxon>Bacteria</taxon>
        <taxon>Pseudomonadati</taxon>
        <taxon>Spirochaetota</taxon>
        <taxon>Spirochaetia</taxon>
        <taxon>Leptospirales</taxon>
        <taxon>Leptospiraceae</taxon>
        <taxon>Leptospira</taxon>
    </lineage>
</organism>
<evidence type="ECO:0000313" key="3">
    <source>
        <dbReference type="Proteomes" id="UP000012099"/>
    </source>
</evidence>
<dbReference type="Proteomes" id="UP000012099">
    <property type="component" value="Unassembled WGS sequence"/>
</dbReference>
<gene>
    <name evidence="2" type="ORF">LEP1GSC035_2841</name>
</gene>
<keyword evidence="1" id="KW-0175">Coiled coil</keyword>
<sequence length="150" mass="17443">MIQKSVILILEPLSKLLKNKTICLAVKMFDRSSDRILLKIQTWYKNIKDSNSVFRKTVCCQKFETPHSSFWKRVLTLSFCLFVFISCERSKNFGFRNRADKPPTVEDLEAWKERLAMEEAEIIELEKKISSMAQKTRSAGALRAGLKTIY</sequence>
<name>A0ABN0J2C3_9LEPT</name>
<reference evidence="2 3" key="1">
    <citation type="submission" date="2013-01" db="EMBL/GenBank/DDBJ databases">
        <authorList>
            <person name="Harkins D.M."/>
            <person name="Durkin A.S."/>
            <person name="Brinkac L.M."/>
            <person name="Haft D.H."/>
            <person name="Selengut J.D."/>
            <person name="Sanka R."/>
            <person name="DePew J."/>
            <person name="Purushe J."/>
            <person name="Whelen A.C."/>
            <person name="Vinetz J.M."/>
            <person name="Sutton G.G."/>
            <person name="Nierman W.C."/>
            <person name="Fouts D.E."/>
        </authorList>
    </citation>
    <scope>NUCLEOTIDE SEQUENCE [LARGE SCALE GENOMIC DNA]</scope>
    <source>
        <strain evidence="2 3">2007001578</strain>
    </source>
</reference>
<accession>A0ABN0J2C3</accession>
<evidence type="ECO:0000313" key="2">
    <source>
        <dbReference type="EMBL" id="EMN01088.1"/>
    </source>
</evidence>
<comment type="caution">
    <text evidence="2">The sequence shown here is derived from an EMBL/GenBank/DDBJ whole genome shotgun (WGS) entry which is preliminary data.</text>
</comment>
<protein>
    <submittedName>
        <fullName evidence="2">Uncharacterized protein</fullName>
    </submittedName>
</protein>
<dbReference type="EMBL" id="AHMH02000067">
    <property type="protein sequence ID" value="EMN01088.1"/>
    <property type="molecule type" value="Genomic_DNA"/>
</dbReference>